<protein>
    <submittedName>
        <fullName evidence="1">Uncharacterized protein</fullName>
    </submittedName>
</protein>
<organism evidence="1 2">
    <name type="scientific">Dentipellis fragilis</name>
    <dbReference type="NCBI Taxonomy" id="205917"/>
    <lineage>
        <taxon>Eukaryota</taxon>
        <taxon>Fungi</taxon>
        <taxon>Dikarya</taxon>
        <taxon>Basidiomycota</taxon>
        <taxon>Agaricomycotina</taxon>
        <taxon>Agaricomycetes</taxon>
        <taxon>Russulales</taxon>
        <taxon>Hericiaceae</taxon>
        <taxon>Dentipellis</taxon>
    </lineage>
</organism>
<evidence type="ECO:0000313" key="1">
    <source>
        <dbReference type="EMBL" id="TFY66933.1"/>
    </source>
</evidence>
<evidence type="ECO:0000313" key="2">
    <source>
        <dbReference type="Proteomes" id="UP000298327"/>
    </source>
</evidence>
<sequence>MIENVDATAAAVKASDAKWPALRLEVLYVLVAVEPPGVRGPVVDKQLRLGWLRITHVCRRWRYAALGDPRLWPHIAFGLSPEWTQEFMARAQGTPVTFRRLLVEHNIDGHLRGFEHDYLMTHMSHVKNLVLEVDPESLASVARDLPTFAPLLETLEFRATSAYPNTPQQATLPSLHAPNLHNACFWNCAVPWGAPMLNNLASLSIRLKDYTFMPSGAPAVRAHEGFSFAQLFDALRHMPRLVKLDLHLHDIQRPVFLPDPARRPPILSLPHLSMLVLSAEIPVINLIMAHITIPPTACLSLDYLSVIPPLVLSTDTIDAFITKITAHLASPHGTPTAIGCLDLNMGTTEHTITGFINLGDSFPDRLTAPYRAVFNVVLHSNPYADMEPFVQRLLQLLHRDAVLTLLIRTPWRQRRDWKSVFTSDIMEHSLRALRVVDATGPAGLSFLYELMKEALLAQSPSMTPHLRGIVIRGLPLAGLEKEDVQSDRQSEVNICRALGRALEMRCMAGRKLAWFRYEGGCERAKELMWSYLWGKVDRFTAVNSDGSIFRMPVRERRDRPMLEIINP</sequence>
<dbReference type="AlphaFoldDB" id="A0A4Y9YZ88"/>
<accession>A0A4Y9YZ88</accession>
<dbReference type="Proteomes" id="UP000298327">
    <property type="component" value="Unassembled WGS sequence"/>
</dbReference>
<name>A0A4Y9YZ88_9AGAM</name>
<dbReference type="EMBL" id="SEOQ01000207">
    <property type="protein sequence ID" value="TFY66933.1"/>
    <property type="molecule type" value="Genomic_DNA"/>
</dbReference>
<reference evidence="1 2" key="1">
    <citation type="submission" date="2019-02" db="EMBL/GenBank/DDBJ databases">
        <title>Genome sequencing of the rare red list fungi Dentipellis fragilis.</title>
        <authorList>
            <person name="Buettner E."/>
            <person name="Kellner H."/>
        </authorList>
    </citation>
    <scope>NUCLEOTIDE SEQUENCE [LARGE SCALE GENOMIC DNA]</scope>
    <source>
        <strain evidence="1 2">DSM 105465</strain>
    </source>
</reference>
<dbReference type="OrthoDB" id="3365698at2759"/>
<comment type="caution">
    <text evidence="1">The sequence shown here is derived from an EMBL/GenBank/DDBJ whole genome shotgun (WGS) entry which is preliminary data.</text>
</comment>
<proteinExistence type="predicted"/>
<keyword evidence="2" id="KW-1185">Reference proteome</keyword>
<gene>
    <name evidence="1" type="ORF">EVG20_g4154</name>
</gene>